<accession>A0A0R1M9F6</accession>
<dbReference type="Proteomes" id="UP000051686">
    <property type="component" value="Unassembled WGS sequence"/>
</dbReference>
<protein>
    <recommendedName>
        <fullName evidence="3">ABM domain-containing protein</fullName>
    </recommendedName>
</protein>
<sequence length="154" mass="17947">MDYIYITFGSDSVLKTVQDNYSKRRFLKLTSFENNQKHALIDISNQETVFESGVGFKILKGKFSIQPAAKYYFNYFMLDEQEQKKWLSPSILTPAQSSQYVLCQSLKHDFNFLIITTWKNDANYLSWVKNHPFLSDSNGTFNASYKRVFTDASN</sequence>
<organism evidence="1 2">
    <name type="scientific">Liquorilactobacillus oeni DSM 19972</name>
    <dbReference type="NCBI Taxonomy" id="1423777"/>
    <lineage>
        <taxon>Bacteria</taxon>
        <taxon>Bacillati</taxon>
        <taxon>Bacillota</taxon>
        <taxon>Bacilli</taxon>
        <taxon>Lactobacillales</taxon>
        <taxon>Lactobacillaceae</taxon>
        <taxon>Liquorilactobacillus</taxon>
    </lineage>
</organism>
<dbReference type="AlphaFoldDB" id="A0A0R1M9F6"/>
<dbReference type="RefSeq" id="WP_057896746.1">
    <property type="nucleotide sequence ID" value="NZ_AZEH01000039.1"/>
</dbReference>
<evidence type="ECO:0008006" key="3">
    <source>
        <dbReference type="Google" id="ProtNLM"/>
    </source>
</evidence>
<evidence type="ECO:0000313" key="2">
    <source>
        <dbReference type="Proteomes" id="UP000051686"/>
    </source>
</evidence>
<gene>
    <name evidence="1" type="ORF">FD46_GL001937</name>
</gene>
<name>A0A0R1M9F6_9LACO</name>
<reference evidence="1 2" key="1">
    <citation type="journal article" date="2015" name="Genome Announc.">
        <title>Expanding the biotechnology potential of lactobacilli through comparative genomics of 213 strains and associated genera.</title>
        <authorList>
            <person name="Sun Z."/>
            <person name="Harris H.M."/>
            <person name="McCann A."/>
            <person name="Guo C."/>
            <person name="Argimon S."/>
            <person name="Zhang W."/>
            <person name="Yang X."/>
            <person name="Jeffery I.B."/>
            <person name="Cooney J.C."/>
            <person name="Kagawa T.F."/>
            <person name="Liu W."/>
            <person name="Song Y."/>
            <person name="Salvetti E."/>
            <person name="Wrobel A."/>
            <person name="Rasinkangas P."/>
            <person name="Parkhill J."/>
            <person name="Rea M.C."/>
            <person name="O'Sullivan O."/>
            <person name="Ritari J."/>
            <person name="Douillard F.P."/>
            <person name="Paul Ross R."/>
            <person name="Yang R."/>
            <person name="Briner A.E."/>
            <person name="Felis G.E."/>
            <person name="de Vos W.M."/>
            <person name="Barrangou R."/>
            <person name="Klaenhammer T.R."/>
            <person name="Caufield P.W."/>
            <person name="Cui Y."/>
            <person name="Zhang H."/>
            <person name="O'Toole P.W."/>
        </authorList>
    </citation>
    <scope>NUCLEOTIDE SEQUENCE [LARGE SCALE GENOMIC DNA]</scope>
    <source>
        <strain evidence="1 2">DSM 19972</strain>
    </source>
</reference>
<evidence type="ECO:0000313" key="1">
    <source>
        <dbReference type="EMBL" id="KRL04800.1"/>
    </source>
</evidence>
<dbReference type="EMBL" id="AZEH01000039">
    <property type="protein sequence ID" value="KRL04800.1"/>
    <property type="molecule type" value="Genomic_DNA"/>
</dbReference>
<dbReference type="PATRIC" id="fig|1423777.3.peg.1994"/>
<proteinExistence type="predicted"/>
<comment type="caution">
    <text evidence="1">The sequence shown here is derived from an EMBL/GenBank/DDBJ whole genome shotgun (WGS) entry which is preliminary data.</text>
</comment>
<dbReference type="OrthoDB" id="2294650at2"/>
<dbReference type="Gene3D" id="3.30.70.100">
    <property type="match status" value="1"/>
</dbReference>
<dbReference type="STRING" id="1423777.FD46_GL001937"/>
<keyword evidence="2" id="KW-1185">Reference proteome</keyword>